<dbReference type="GO" id="GO:0017061">
    <property type="term" value="F:S-methyl-5-thioadenosine phosphorylase activity"/>
    <property type="evidence" value="ECO:0007669"/>
    <property type="project" value="InterPro"/>
</dbReference>
<keyword evidence="7" id="KW-1185">Reference proteome</keyword>
<dbReference type="InterPro" id="IPR035994">
    <property type="entry name" value="Nucleoside_phosphorylase_sf"/>
</dbReference>
<geneLocation type="mitochondrion" evidence="6"/>
<dbReference type="GO" id="GO:0005829">
    <property type="term" value="C:cytosol"/>
    <property type="evidence" value="ECO:0007669"/>
    <property type="project" value="TreeGrafter"/>
</dbReference>
<evidence type="ECO:0000313" key="8">
    <source>
        <dbReference type="Proteomes" id="UP000290189"/>
    </source>
</evidence>
<reference evidence="6 8" key="2">
    <citation type="submission" date="2018-03" db="EMBL/GenBank/DDBJ databases">
        <authorList>
            <person name="Fogelqvist J."/>
        </authorList>
    </citation>
    <scope>NUCLEOTIDE SEQUENCE [LARGE SCALE GENOMIC DNA]</scope>
</reference>
<dbReference type="PANTHER" id="PTHR42679">
    <property type="entry name" value="S-METHYL-5'-THIOADENOSINE PHOSPHORYLASE"/>
    <property type="match status" value="1"/>
</dbReference>
<keyword evidence="3" id="KW-0660">Purine salvage</keyword>
<dbReference type="STRING" id="37360.A0A0G4ITU0"/>
<dbReference type="PANTHER" id="PTHR42679:SF2">
    <property type="entry name" value="S-METHYL-5'-THIOADENOSINE PHOSPHORYLASE"/>
    <property type="match status" value="1"/>
</dbReference>
<dbReference type="EMBL" id="OVEO01000015">
    <property type="protein sequence ID" value="SPR00793.1"/>
    <property type="molecule type" value="Genomic_DNA"/>
</dbReference>
<gene>
    <name evidence="5" type="ORF">PBRA_006769</name>
    <name evidence="6" type="ORF">PLBR_LOCUS8008</name>
</gene>
<protein>
    <recommendedName>
        <fullName evidence="4">Nucleoside phosphorylase domain-containing protein</fullName>
    </recommendedName>
</protein>
<evidence type="ECO:0000256" key="3">
    <source>
        <dbReference type="ARBA" id="ARBA00022726"/>
    </source>
</evidence>
<accession>A0A0G4ITU0</accession>
<dbReference type="Proteomes" id="UP000290189">
    <property type="component" value="Unassembled WGS sequence"/>
</dbReference>
<dbReference type="Gene3D" id="3.40.50.1580">
    <property type="entry name" value="Nucleoside phosphorylase domain"/>
    <property type="match status" value="1"/>
</dbReference>
<keyword evidence="2" id="KW-0808">Transferase</keyword>
<reference evidence="5 7" key="1">
    <citation type="submission" date="2015-02" db="EMBL/GenBank/DDBJ databases">
        <authorList>
            <person name="Chooi Y.-H."/>
        </authorList>
    </citation>
    <scope>NUCLEOTIDE SEQUENCE [LARGE SCALE GENOMIC DNA]</scope>
    <source>
        <strain evidence="5">E3</strain>
    </source>
</reference>
<sequence length="270" mass="28804">MAPSASHPTTTTLDGGPVAVIAGSSFLQSAHHWLGDGACLSRDVTTPFGDVAVTCATIAAVGVVFVQRHRCTADRAYRIPTRINFQAIWWALKHHFNVAAVVGIGSAGSLRRDIPVGSLVVPDDYFSPFHIVSMSEDESSHAVPGFHTALRQRLLSWTTRLAAANAIRVVDEGVYYQSRGPRFETKAEIRAMARDGDVVGMTCANEATLANELGIPYALICSVDNYANGVSPADTLTLDGFRQATKEHLPIAEVAFRAALGALGLETKAS</sequence>
<dbReference type="EMBL" id="CDSF01000086">
    <property type="protein sequence ID" value="CEO98655.1"/>
    <property type="molecule type" value="Genomic_DNA"/>
</dbReference>
<dbReference type="Proteomes" id="UP000039324">
    <property type="component" value="Unassembled WGS sequence"/>
</dbReference>
<dbReference type="SUPFAM" id="SSF53167">
    <property type="entry name" value="Purine and uridine phosphorylases"/>
    <property type="match status" value="1"/>
</dbReference>
<evidence type="ECO:0000256" key="1">
    <source>
        <dbReference type="ARBA" id="ARBA00022676"/>
    </source>
</evidence>
<proteinExistence type="predicted"/>
<evidence type="ECO:0000313" key="7">
    <source>
        <dbReference type="Proteomes" id="UP000039324"/>
    </source>
</evidence>
<evidence type="ECO:0000313" key="5">
    <source>
        <dbReference type="EMBL" id="CEO98655.1"/>
    </source>
</evidence>
<dbReference type="CDD" id="cd09010">
    <property type="entry name" value="MTAP_SsMTAPII_like_MTIP"/>
    <property type="match status" value="1"/>
</dbReference>
<dbReference type="AlphaFoldDB" id="A0A0G4ITU0"/>
<name>A0A0G4ITU0_PLABS</name>
<dbReference type="OMA" id="ADPFCPE"/>
<evidence type="ECO:0000256" key="2">
    <source>
        <dbReference type="ARBA" id="ARBA00022679"/>
    </source>
</evidence>
<evidence type="ECO:0000259" key="4">
    <source>
        <dbReference type="Pfam" id="PF01048"/>
    </source>
</evidence>
<keyword evidence="1" id="KW-0328">Glycosyltransferase</keyword>
<dbReference type="GO" id="GO:0019509">
    <property type="term" value="P:L-methionine salvage from methylthioadenosine"/>
    <property type="evidence" value="ECO:0007669"/>
    <property type="project" value="TreeGrafter"/>
</dbReference>
<dbReference type="Pfam" id="PF01048">
    <property type="entry name" value="PNP_UDP_1"/>
    <property type="match status" value="1"/>
</dbReference>
<dbReference type="InterPro" id="IPR000845">
    <property type="entry name" value="Nucleoside_phosphorylase_d"/>
</dbReference>
<dbReference type="InterPro" id="IPR010044">
    <property type="entry name" value="MTAP"/>
</dbReference>
<evidence type="ECO:0000313" key="6">
    <source>
        <dbReference type="EMBL" id="SPR00793.1"/>
    </source>
</evidence>
<feature type="domain" description="Nucleoside phosphorylase" evidence="4">
    <location>
        <begin position="62"/>
        <end position="232"/>
    </location>
</feature>
<dbReference type="GO" id="GO:0006166">
    <property type="term" value="P:purine ribonucleoside salvage"/>
    <property type="evidence" value="ECO:0007669"/>
    <property type="project" value="UniProtKB-KW"/>
</dbReference>
<dbReference type="OrthoDB" id="431409at2759"/>
<organism evidence="5 7">
    <name type="scientific">Plasmodiophora brassicae</name>
    <name type="common">Clubroot disease agent</name>
    <dbReference type="NCBI Taxonomy" id="37360"/>
    <lineage>
        <taxon>Eukaryota</taxon>
        <taxon>Sar</taxon>
        <taxon>Rhizaria</taxon>
        <taxon>Endomyxa</taxon>
        <taxon>Phytomyxea</taxon>
        <taxon>Plasmodiophorida</taxon>
        <taxon>Plasmodiophoridae</taxon>
        <taxon>Plasmodiophora</taxon>
    </lineage>
</organism>
<keyword evidence="6" id="KW-0496">Mitochondrion</keyword>